<reference evidence="4" key="1">
    <citation type="submission" date="2015-08" db="EMBL/GenBank/DDBJ databases">
        <title>Fjat-10028 dsm 16317.</title>
        <authorList>
            <person name="Liu B."/>
            <person name="Wang J."/>
            <person name="Zhu Y."/>
            <person name="Liu G."/>
            <person name="Chen Q."/>
            <person name="Chen Z."/>
            <person name="Lan J."/>
            <person name="Che J."/>
            <person name="Ge C."/>
            <person name="Shi H."/>
            <person name="Pan Z."/>
            <person name="Liu X."/>
        </authorList>
    </citation>
    <scope>NUCLEOTIDE SEQUENCE [LARGE SCALE GENOMIC DNA]</scope>
    <source>
        <strain evidence="4">DSM 16317</strain>
    </source>
</reference>
<sequence length="243" mass="26603">MALNYIDQIEEIIKRVKATQMNAINEASLLIKEAVKNDRLIHIFGCGHSQMYAEEVFYRAGGLVAVNAILEPALSLRPEATKSTWFERLDGYAKKILDSEETEKGDVIIIASTSGRNSVPIEMALEAKEKGLKVIALTSNEFTNDVTSRHASGKKLIDIADVILDNCGVSGDAVIEVKGFATKFGPTSSVIGFMILQSIIAQTISSLLEEGVEPSVWVSSNLDKGDDINKEHVKKYKSRVKCL</sequence>
<organism evidence="3 4">
    <name type="scientific">Viridibacillus arvi</name>
    <dbReference type="NCBI Taxonomy" id="263475"/>
    <lineage>
        <taxon>Bacteria</taxon>
        <taxon>Bacillati</taxon>
        <taxon>Bacillota</taxon>
        <taxon>Bacilli</taxon>
        <taxon>Bacillales</taxon>
        <taxon>Caryophanaceae</taxon>
        <taxon>Viridibacillus</taxon>
    </lineage>
</organism>
<dbReference type="PANTHER" id="PTHR30390">
    <property type="entry name" value="SEDOHEPTULOSE 7-PHOSPHATE ISOMERASE / DNAA INITIATOR-ASSOCIATING FACTOR FOR REPLICATION INITIATION"/>
    <property type="match status" value="1"/>
</dbReference>
<dbReference type="CDD" id="cd05013">
    <property type="entry name" value="SIS_RpiR"/>
    <property type="match status" value="1"/>
</dbReference>
<evidence type="ECO:0000256" key="1">
    <source>
        <dbReference type="HAMAP-Rule" id="MF_01240"/>
    </source>
</evidence>
<feature type="domain" description="SIS" evidence="2">
    <location>
        <begin position="31"/>
        <end position="214"/>
    </location>
</feature>
<name>A0A0M0LNK9_9BACL</name>
<accession>A0A0M0LNK9</accession>
<dbReference type="InterPro" id="IPR046348">
    <property type="entry name" value="SIS_dom_sf"/>
</dbReference>
<dbReference type="InterPro" id="IPR035472">
    <property type="entry name" value="RpiR-like_SIS"/>
</dbReference>
<dbReference type="Gene3D" id="3.40.50.10490">
    <property type="entry name" value="Glucose-6-phosphate isomerase like protein, domain 1"/>
    <property type="match status" value="1"/>
</dbReference>
<dbReference type="InterPro" id="IPR001347">
    <property type="entry name" value="SIS_dom"/>
</dbReference>
<dbReference type="GO" id="GO:0097367">
    <property type="term" value="F:carbohydrate derivative binding"/>
    <property type="evidence" value="ECO:0007669"/>
    <property type="project" value="InterPro"/>
</dbReference>
<dbReference type="PANTHER" id="PTHR30390:SF7">
    <property type="entry name" value="PHOSPHOHEPTOSE ISOMERASE"/>
    <property type="match status" value="1"/>
</dbReference>
<dbReference type="PROSITE" id="PS51464">
    <property type="entry name" value="SIS"/>
    <property type="match status" value="1"/>
</dbReference>
<dbReference type="PATRIC" id="fig|263475.3.peg.465"/>
<gene>
    <name evidence="3" type="ORF">AMD00_00785</name>
</gene>
<dbReference type="Proteomes" id="UP000036867">
    <property type="component" value="Unassembled WGS sequence"/>
</dbReference>
<evidence type="ECO:0000259" key="2">
    <source>
        <dbReference type="PROSITE" id="PS51464"/>
    </source>
</evidence>
<dbReference type="InterPro" id="IPR022951">
    <property type="entry name" value="UPF0309"/>
</dbReference>
<dbReference type="NCBIfam" id="NF002805">
    <property type="entry name" value="PRK02947.1"/>
    <property type="match status" value="1"/>
</dbReference>
<proteinExistence type="inferred from homology"/>
<dbReference type="AlphaFoldDB" id="A0A0M0LNK9"/>
<dbReference type="InterPro" id="IPR050099">
    <property type="entry name" value="SIS_GmhA/DiaA_subfam"/>
</dbReference>
<protein>
    <recommendedName>
        <fullName evidence="1">UPF0309 protein AMD00_00785</fullName>
    </recommendedName>
</protein>
<dbReference type="SUPFAM" id="SSF53697">
    <property type="entry name" value="SIS domain"/>
    <property type="match status" value="1"/>
</dbReference>
<dbReference type="GO" id="GO:1901135">
    <property type="term" value="P:carbohydrate derivative metabolic process"/>
    <property type="evidence" value="ECO:0007669"/>
    <property type="project" value="InterPro"/>
</dbReference>
<dbReference type="HAMAP" id="MF_01240">
    <property type="entry name" value="UPF0309"/>
    <property type="match status" value="1"/>
</dbReference>
<dbReference type="Pfam" id="PF13580">
    <property type="entry name" value="SIS_2"/>
    <property type="match status" value="1"/>
</dbReference>
<evidence type="ECO:0000313" key="4">
    <source>
        <dbReference type="Proteomes" id="UP000036867"/>
    </source>
</evidence>
<keyword evidence="4" id="KW-1185">Reference proteome</keyword>
<evidence type="ECO:0000313" key="3">
    <source>
        <dbReference type="EMBL" id="KOO52586.1"/>
    </source>
</evidence>
<comment type="similarity">
    <text evidence="1">Belongs to the UPF0309 family.</text>
</comment>
<comment type="caution">
    <text evidence="3">The sequence shown here is derived from an EMBL/GenBank/DDBJ whole genome shotgun (WGS) entry which is preliminary data.</text>
</comment>
<dbReference type="EMBL" id="LILB01000001">
    <property type="protein sequence ID" value="KOO52586.1"/>
    <property type="molecule type" value="Genomic_DNA"/>
</dbReference>
<dbReference type="STRING" id="263475.AMD00_00785"/>